<feature type="transmembrane region" description="Helical" evidence="1">
    <location>
        <begin position="29"/>
        <end position="47"/>
    </location>
</feature>
<keyword evidence="1" id="KW-0472">Membrane</keyword>
<dbReference type="Proteomes" id="UP000295601">
    <property type="component" value="Unassembled WGS sequence"/>
</dbReference>
<feature type="transmembrane region" description="Helical" evidence="1">
    <location>
        <begin position="59"/>
        <end position="84"/>
    </location>
</feature>
<keyword evidence="3" id="KW-1185">Reference proteome</keyword>
<evidence type="ECO:0000256" key="1">
    <source>
        <dbReference type="SAM" id="Phobius"/>
    </source>
</evidence>
<sequence>MVLVLSAATAQTAYSLSMATVVSTPRAAIWAIIPAALIMAALLGTLLRRPGPSPKIVGLAALISGIAYAIAYTLAPSFVATISALAGSGAGIASLDFTNFGAGIAYMLMFITFVTGDTLFAIILSLIAGYVVRRITTNPAPASRYNRRS</sequence>
<organism evidence="2 3">
    <name type="scientific">Leucobacter luti</name>
    <dbReference type="NCBI Taxonomy" id="340320"/>
    <lineage>
        <taxon>Bacteria</taxon>
        <taxon>Bacillati</taxon>
        <taxon>Actinomycetota</taxon>
        <taxon>Actinomycetes</taxon>
        <taxon>Micrococcales</taxon>
        <taxon>Microbacteriaceae</taxon>
        <taxon>Leucobacter</taxon>
    </lineage>
</organism>
<comment type="caution">
    <text evidence="2">The sequence shown here is derived from an EMBL/GenBank/DDBJ whole genome shotgun (WGS) entry which is preliminary data.</text>
</comment>
<protein>
    <submittedName>
        <fullName evidence="2">Uncharacterized protein</fullName>
    </submittedName>
</protein>
<evidence type="ECO:0000313" key="2">
    <source>
        <dbReference type="EMBL" id="TDP95340.1"/>
    </source>
</evidence>
<proteinExistence type="predicted"/>
<reference evidence="2 3" key="1">
    <citation type="submission" date="2019-03" db="EMBL/GenBank/DDBJ databases">
        <title>Genomic analyses of the natural microbiome of Caenorhabditis elegans.</title>
        <authorList>
            <person name="Samuel B."/>
        </authorList>
    </citation>
    <scope>NUCLEOTIDE SEQUENCE [LARGE SCALE GENOMIC DNA]</scope>
    <source>
        <strain evidence="2 3">JUb18</strain>
    </source>
</reference>
<feature type="transmembrane region" description="Helical" evidence="1">
    <location>
        <begin position="104"/>
        <end position="132"/>
    </location>
</feature>
<name>A0A4R6S6E1_9MICO</name>
<dbReference type="EMBL" id="SNYA01000001">
    <property type="protein sequence ID" value="TDP95340.1"/>
    <property type="molecule type" value="Genomic_DNA"/>
</dbReference>
<gene>
    <name evidence="2" type="ORF">EDF62_0016</name>
</gene>
<dbReference type="AlphaFoldDB" id="A0A4R6S6E1"/>
<evidence type="ECO:0000313" key="3">
    <source>
        <dbReference type="Proteomes" id="UP000295601"/>
    </source>
</evidence>
<accession>A0A4R6S6E1</accession>
<keyword evidence="1" id="KW-1133">Transmembrane helix</keyword>
<keyword evidence="1" id="KW-0812">Transmembrane</keyword>